<protein>
    <submittedName>
        <fullName evidence="5">Nucleotidyltransferase</fullName>
    </submittedName>
</protein>
<dbReference type="InterPro" id="IPR025877">
    <property type="entry name" value="MobA-like_NTP_Trfase"/>
</dbReference>
<dbReference type="PANTHER" id="PTHR43584">
    <property type="entry name" value="NUCLEOTIDYL TRANSFERASE"/>
    <property type="match status" value="1"/>
</dbReference>
<dbReference type="AlphaFoldDB" id="A0A8J3MC90"/>
<feature type="domain" description="MobA-like NTP transferase" evidence="4">
    <location>
        <begin position="13"/>
        <end position="138"/>
    </location>
</feature>
<evidence type="ECO:0000259" key="4">
    <source>
        <dbReference type="Pfam" id="PF12804"/>
    </source>
</evidence>
<keyword evidence="6" id="KW-1185">Reference proteome</keyword>
<dbReference type="Pfam" id="PF12804">
    <property type="entry name" value="NTP_transf_3"/>
    <property type="match status" value="1"/>
</dbReference>
<name>A0A8J3MC90_9RHOB</name>
<dbReference type="PANTHER" id="PTHR43584:SF8">
    <property type="entry name" value="N-ACETYLMURAMATE ALPHA-1-PHOSPHATE URIDYLYLTRANSFERASE"/>
    <property type="match status" value="1"/>
</dbReference>
<sequence>MIRSRRPSSPQAALLFAAGFGTRMGALTQDRPKPLIEVAGRPLIDHALSLIRPLGLGHVVANLHYKAEMLEAHLAPLGVKTSVEWPDILDTGGGLRQALPLLGPGEVFTLNSDAIWAGPNPLEMLRAAWDASQMDALLIGIAPDRALGHKGAGDFTCDAEGRVMSRGPGLIYGGAQIISPKLLDQVPERAFSLNRVWDLMQAQGRLFVLEYPGQWCDVGHPDGIALAETLLAESLLADTHV</sequence>
<gene>
    <name evidence="5" type="ORF">GCM10010961_08190</name>
</gene>
<evidence type="ECO:0000256" key="2">
    <source>
        <dbReference type="ARBA" id="ARBA00022695"/>
    </source>
</evidence>
<dbReference type="GO" id="GO:0016779">
    <property type="term" value="F:nucleotidyltransferase activity"/>
    <property type="evidence" value="ECO:0007669"/>
    <property type="project" value="UniProtKB-KW"/>
</dbReference>
<reference evidence="5" key="2">
    <citation type="submission" date="2020-09" db="EMBL/GenBank/DDBJ databases">
        <authorList>
            <person name="Sun Q."/>
            <person name="Zhou Y."/>
        </authorList>
    </citation>
    <scope>NUCLEOTIDE SEQUENCE</scope>
    <source>
        <strain evidence="5">CGMCC 1.7081</strain>
    </source>
</reference>
<reference evidence="5" key="1">
    <citation type="journal article" date="2014" name="Int. J. Syst. Evol. Microbiol.">
        <title>Complete genome sequence of Corynebacterium casei LMG S-19264T (=DSM 44701T), isolated from a smear-ripened cheese.</title>
        <authorList>
            <consortium name="US DOE Joint Genome Institute (JGI-PGF)"/>
            <person name="Walter F."/>
            <person name="Albersmeier A."/>
            <person name="Kalinowski J."/>
            <person name="Ruckert C."/>
        </authorList>
    </citation>
    <scope>NUCLEOTIDE SEQUENCE</scope>
    <source>
        <strain evidence="5">CGMCC 1.7081</strain>
    </source>
</reference>
<keyword evidence="3" id="KW-0460">Magnesium</keyword>
<dbReference type="Proteomes" id="UP000611500">
    <property type="component" value="Unassembled WGS sequence"/>
</dbReference>
<keyword evidence="1" id="KW-0808">Transferase</keyword>
<dbReference type="RefSeq" id="WP_035366216.1">
    <property type="nucleotide sequence ID" value="NZ_BNAP01000002.1"/>
</dbReference>
<evidence type="ECO:0000256" key="3">
    <source>
        <dbReference type="ARBA" id="ARBA00022842"/>
    </source>
</evidence>
<organism evidence="5 6">
    <name type="scientific">Pseudodonghicola xiamenensis</name>
    <dbReference type="NCBI Taxonomy" id="337702"/>
    <lineage>
        <taxon>Bacteria</taxon>
        <taxon>Pseudomonadati</taxon>
        <taxon>Pseudomonadota</taxon>
        <taxon>Alphaproteobacteria</taxon>
        <taxon>Rhodobacterales</taxon>
        <taxon>Paracoccaceae</taxon>
        <taxon>Pseudodonghicola</taxon>
    </lineage>
</organism>
<dbReference type="EMBL" id="BNAP01000002">
    <property type="protein sequence ID" value="GHG83104.1"/>
    <property type="molecule type" value="Genomic_DNA"/>
</dbReference>
<dbReference type="InterPro" id="IPR050065">
    <property type="entry name" value="GlmU-like"/>
</dbReference>
<accession>A0A8J3MC90</accession>
<dbReference type="CDD" id="cd06422">
    <property type="entry name" value="NTP_transferase_like_1"/>
    <property type="match status" value="1"/>
</dbReference>
<dbReference type="InterPro" id="IPR029044">
    <property type="entry name" value="Nucleotide-diphossugar_trans"/>
</dbReference>
<proteinExistence type="predicted"/>
<evidence type="ECO:0000313" key="5">
    <source>
        <dbReference type="EMBL" id="GHG83104.1"/>
    </source>
</evidence>
<evidence type="ECO:0000313" key="6">
    <source>
        <dbReference type="Proteomes" id="UP000611500"/>
    </source>
</evidence>
<comment type="caution">
    <text evidence="5">The sequence shown here is derived from an EMBL/GenBank/DDBJ whole genome shotgun (WGS) entry which is preliminary data.</text>
</comment>
<dbReference type="Gene3D" id="3.90.550.10">
    <property type="entry name" value="Spore Coat Polysaccharide Biosynthesis Protein SpsA, Chain A"/>
    <property type="match status" value="1"/>
</dbReference>
<keyword evidence="2" id="KW-0548">Nucleotidyltransferase</keyword>
<dbReference type="SUPFAM" id="SSF53448">
    <property type="entry name" value="Nucleotide-diphospho-sugar transferases"/>
    <property type="match status" value="1"/>
</dbReference>
<evidence type="ECO:0000256" key="1">
    <source>
        <dbReference type="ARBA" id="ARBA00022679"/>
    </source>
</evidence>